<dbReference type="PROSITE" id="PS50157">
    <property type="entry name" value="ZINC_FINGER_C2H2_2"/>
    <property type="match status" value="1"/>
</dbReference>
<gene>
    <name evidence="3" type="ORF">OESDEN_17655</name>
</gene>
<dbReference type="OrthoDB" id="6417226at2759"/>
<dbReference type="GO" id="GO:0008270">
    <property type="term" value="F:zinc ion binding"/>
    <property type="evidence" value="ECO:0007669"/>
    <property type="project" value="UniProtKB-KW"/>
</dbReference>
<feature type="domain" description="C2H2-type" evidence="2">
    <location>
        <begin position="75"/>
        <end position="103"/>
    </location>
</feature>
<evidence type="ECO:0000256" key="1">
    <source>
        <dbReference type="PROSITE-ProRule" id="PRU00042"/>
    </source>
</evidence>
<keyword evidence="1" id="KW-0479">Metal-binding</keyword>
<evidence type="ECO:0000313" key="4">
    <source>
        <dbReference type="Proteomes" id="UP000053660"/>
    </source>
</evidence>
<dbReference type="Proteomes" id="UP000053660">
    <property type="component" value="Unassembled WGS sequence"/>
</dbReference>
<dbReference type="InterPro" id="IPR013087">
    <property type="entry name" value="Znf_C2H2_type"/>
</dbReference>
<proteinExistence type="predicted"/>
<sequence>MSGGLPLVYDPAVFGTPVAMLQIPDAVKLRIKSDITAGLSSSRFTQDGLSVDELRQKLDPSDAQALTQKEVEVGWACPSCTNVFQQEVLLKNHQRSVCQGTESVSPAQFLEYHDTQRSLPGVYIGANSLRMQFLFV</sequence>
<accession>A0A0B1SFL7</accession>
<dbReference type="AlphaFoldDB" id="A0A0B1SFL7"/>
<organism evidence="3 4">
    <name type="scientific">Oesophagostomum dentatum</name>
    <name type="common">Nodular worm</name>
    <dbReference type="NCBI Taxonomy" id="61180"/>
    <lineage>
        <taxon>Eukaryota</taxon>
        <taxon>Metazoa</taxon>
        <taxon>Ecdysozoa</taxon>
        <taxon>Nematoda</taxon>
        <taxon>Chromadorea</taxon>
        <taxon>Rhabditida</taxon>
        <taxon>Rhabditina</taxon>
        <taxon>Rhabditomorpha</taxon>
        <taxon>Strongyloidea</taxon>
        <taxon>Strongylidae</taxon>
        <taxon>Oesophagostomum</taxon>
    </lineage>
</organism>
<keyword evidence="1" id="KW-0862">Zinc</keyword>
<keyword evidence="4" id="KW-1185">Reference proteome</keyword>
<evidence type="ECO:0000259" key="2">
    <source>
        <dbReference type="PROSITE" id="PS50157"/>
    </source>
</evidence>
<name>A0A0B1SFL7_OESDE</name>
<dbReference type="EMBL" id="KN577955">
    <property type="protein sequence ID" value="KHJ82651.1"/>
    <property type="molecule type" value="Genomic_DNA"/>
</dbReference>
<protein>
    <recommendedName>
        <fullName evidence="2">C2H2-type domain-containing protein</fullName>
    </recommendedName>
</protein>
<evidence type="ECO:0000313" key="3">
    <source>
        <dbReference type="EMBL" id="KHJ82651.1"/>
    </source>
</evidence>
<reference evidence="3 4" key="1">
    <citation type="submission" date="2014-03" db="EMBL/GenBank/DDBJ databases">
        <title>Draft genome of the hookworm Oesophagostomum dentatum.</title>
        <authorList>
            <person name="Mitreva M."/>
        </authorList>
    </citation>
    <scope>NUCLEOTIDE SEQUENCE [LARGE SCALE GENOMIC DNA]</scope>
    <source>
        <strain evidence="3 4">OD-Hann</strain>
    </source>
</reference>
<keyword evidence="1" id="KW-0863">Zinc-finger</keyword>